<evidence type="ECO:0000313" key="15">
    <source>
        <dbReference type="EMBL" id="MBJ7539238.1"/>
    </source>
</evidence>
<evidence type="ECO:0000256" key="13">
    <source>
        <dbReference type="SAM" id="Coils"/>
    </source>
</evidence>
<comment type="subcellular location">
    <subcellularLocation>
        <location evidence="1 10">Cytoplasm</location>
    </subcellularLocation>
</comment>
<keyword evidence="6 10" id="KW-0143">Chaperone</keyword>
<sequence length="188" mass="20944">MSDQQKNPNQEAEQDLKSEAVEELLEPEAELLEAEPENDELAKALEEVAHYKEAALRAQADAQNVRRRAEQDVEKAHKFGLEKFAKSVVSVADNLERALTSTPATDEPDLVREGVELTLKDLLETLSRFEVKVVDPHGEPFNPELHQAMTMVPNPELEPNTVMDVIQKGYTLHGRLLRPAMVVVSSAA</sequence>
<dbReference type="PANTHER" id="PTHR21237">
    <property type="entry name" value="GRPE PROTEIN"/>
    <property type="match status" value="1"/>
</dbReference>
<evidence type="ECO:0000256" key="6">
    <source>
        <dbReference type="ARBA" id="ARBA00023186"/>
    </source>
</evidence>
<comment type="subunit">
    <text evidence="3 10">Homodimer.</text>
</comment>
<evidence type="ECO:0000256" key="7">
    <source>
        <dbReference type="ARBA" id="ARBA00053401"/>
    </source>
</evidence>
<organism evidence="15 16">
    <name type="scientific">Marinomonas transparens</name>
    <dbReference type="NCBI Taxonomy" id="2795388"/>
    <lineage>
        <taxon>Bacteria</taxon>
        <taxon>Pseudomonadati</taxon>
        <taxon>Pseudomonadota</taxon>
        <taxon>Gammaproteobacteria</taxon>
        <taxon>Oceanospirillales</taxon>
        <taxon>Oceanospirillaceae</taxon>
        <taxon>Marinomonas</taxon>
    </lineage>
</organism>
<dbReference type="Gene3D" id="2.30.22.10">
    <property type="entry name" value="Head domain of nucleotide exchange factor GrpE"/>
    <property type="match status" value="1"/>
</dbReference>
<dbReference type="NCBIfam" id="NF010737">
    <property type="entry name" value="PRK14139.1"/>
    <property type="match status" value="1"/>
</dbReference>
<dbReference type="NCBIfam" id="NF010738">
    <property type="entry name" value="PRK14140.1"/>
    <property type="match status" value="1"/>
</dbReference>
<dbReference type="PROSITE" id="PS01071">
    <property type="entry name" value="GRPE"/>
    <property type="match status" value="1"/>
</dbReference>
<comment type="similarity">
    <text evidence="2 10 12">Belongs to the GrpE family.</text>
</comment>
<gene>
    <name evidence="10 15" type="primary">grpE</name>
    <name evidence="15" type="ORF">I8J31_16285</name>
</gene>
<dbReference type="GO" id="GO:0042803">
    <property type="term" value="F:protein homodimerization activity"/>
    <property type="evidence" value="ECO:0007669"/>
    <property type="project" value="InterPro"/>
</dbReference>
<dbReference type="GO" id="GO:0006457">
    <property type="term" value="P:protein folding"/>
    <property type="evidence" value="ECO:0007669"/>
    <property type="project" value="InterPro"/>
</dbReference>
<evidence type="ECO:0000256" key="3">
    <source>
        <dbReference type="ARBA" id="ARBA00011738"/>
    </source>
</evidence>
<dbReference type="PANTHER" id="PTHR21237:SF23">
    <property type="entry name" value="GRPE PROTEIN HOMOLOG, MITOCHONDRIAL"/>
    <property type="match status" value="1"/>
</dbReference>
<dbReference type="NCBIfam" id="NF010748">
    <property type="entry name" value="PRK14150.1"/>
    <property type="match status" value="1"/>
</dbReference>
<evidence type="ECO:0000313" key="16">
    <source>
        <dbReference type="Proteomes" id="UP000628710"/>
    </source>
</evidence>
<dbReference type="GO" id="GO:0051082">
    <property type="term" value="F:unfolded protein binding"/>
    <property type="evidence" value="ECO:0007669"/>
    <property type="project" value="TreeGrafter"/>
</dbReference>
<dbReference type="CDD" id="cd00446">
    <property type="entry name" value="GrpE"/>
    <property type="match status" value="1"/>
</dbReference>
<dbReference type="GO" id="GO:0000774">
    <property type="term" value="F:adenyl-nucleotide exchange factor activity"/>
    <property type="evidence" value="ECO:0007669"/>
    <property type="project" value="InterPro"/>
</dbReference>
<dbReference type="Proteomes" id="UP000628710">
    <property type="component" value="Unassembled WGS sequence"/>
</dbReference>
<evidence type="ECO:0000256" key="14">
    <source>
        <dbReference type="SAM" id="MobiDB-lite"/>
    </source>
</evidence>
<keyword evidence="13" id="KW-0175">Coiled coil</keyword>
<keyword evidence="16" id="KW-1185">Reference proteome</keyword>
<dbReference type="PRINTS" id="PR00773">
    <property type="entry name" value="GRPEPROTEIN"/>
</dbReference>
<dbReference type="AlphaFoldDB" id="A0A934JSS1"/>
<dbReference type="SUPFAM" id="SSF51064">
    <property type="entry name" value="Head domain of nucleotide exchange factor GrpE"/>
    <property type="match status" value="1"/>
</dbReference>
<proteinExistence type="inferred from homology"/>
<dbReference type="Pfam" id="PF01025">
    <property type="entry name" value="GrpE"/>
    <property type="match status" value="1"/>
</dbReference>
<evidence type="ECO:0000256" key="11">
    <source>
        <dbReference type="RuleBase" id="RU000639"/>
    </source>
</evidence>
<evidence type="ECO:0000256" key="9">
    <source>
        <dbReference type="ARBA" id="ARBA00076414"/>
    </source>
</evidence>
<accession>A0A934JSS1</accession>
<evidence type="ECO:0000256" key="12">
    <source>
        <dbReference type="RuleBase" id="RU004478"/>
    </source>
</evidence>
<evidence type="ECO:0000256" key="1">
    <source>
        <dbReference type="ARBA" id="ARBA00004496"/>
    </source>
</evidence>
<dbReference type="RefSeq" id="WP_199469643.1">
    <property type="nucleotide sequence ID" value="NZ_JAEMNX010000022.1"/>
</dbReference>
<dbReference type="GO" id="GO:0051087">
    <property type="term" value="F:protein-folding chaperone binding"/>
    <property type="evidence" value="ECO:0007669"/>
    <property type="project" value="InterPro"/>
</dbReference>
<dbReference type="InterPro" id="IPR000740">
    <property type="entry name" value="GrpE"/>
</dbReference>
<dbReference type="HAMAP" id="MF_01151">
    <property type="entry name" value="GrpE"/>
    <property type="match status" value="1"/>
</dbReference>
<protein>
    <recommendedName>
        <fullName evidence="8 10">Protein GrpE</fullName>
    </recommendedName>
    <alternativeName>
        <fullName evidence="9 10">HSP-70 cofactor</fullName>
    </alternativeName>
</protein>
<keyword evidence="5 10" id="KW-0346">Stress response</keyword>
<dbReference type="GO" id="GO:0005829">
    <property type="term" value="C:cytosol"/>
    <property type="evidence" value="ECO:0007669"/>
    <property type="project" value="TreeGrafter"/>
</dbReference>
<evidence type="ECO:0000256" key="8">
    <source>
        <dbReference type="ARBA" id="ARBA00072274"/>
    </source>
</evidence>
<dbReference type="InterPro" id="IPR009012">
    <property type="entry name" value="GrpE_head"/>
</dbReference>
<feature type="region of interest" description="Disordered" evidence="14">
    <location>
        <begin position="1"/>
        <end position="20"/>
    </location>
</feature>
<reference evidence="15" key="1">
    <citation type="submission" date="2020-12" db="EMBL/GenBank/DDBJ databases">
        <title>Marinomonas arctica sp. nov., a psychrotolerant bacterium isolated from the Arctic.</title>
        <authorList>
            <person name="Zhang Y."/>
        </authorList>
    </citation>
    <scope>NUCLEOTIDE SEQUENCE</scope>
    <source>
        <strain evidence="15">C1424</strain>
    </source>
</reference>
<feature type="coiled-coil region" evidence="13">
    <location>
        <begin position="41"/>
        <end position="72"/>
    </location>
</feature>
<dbReference type="InterPro" id="IPR013805">
    <property type="entry name" value="GrpE_CC"/>
</dbReference>
<name>A0A934JSS1_9GAMM</name>
<evidence type="ECO:0000256" key="2">
    <source>
        <dbReference type="ARBA" id="ARBA00009054"/>
    </source>
</evidence>
<dbReference type="Gene3D" id="3.90.20.20">
    <property type="match status" value="1"/>
</dbReference>
<comment type="function">
    <text evidence="7 10 11">Participates actively in the response to hyperosmotic and heat shock by preventing the aggregation of stress-denatured proteins, in association with DnaK and GrpE. It is the nucleotide exchange factor for DnaK and may function as a thermosensor. Unfolded proteins bind initially to DnaJ; upon interaction with the DnaJ-bound protein, DnaK hydrolyzes its bound ATP, resulting in the formation of a stable complex. GrpE releases ADP from DnaK; ATP binding to DnaK triggers the release of the substrate protein, thus completing the reaction cycle. Several rounds of ATP-dependent interactions between DnaJ, DnaK and GrpE are required for fully efficient folding.</text>
</comment>
<comment type="caution">
    <text evidence="15">The sequence shown here is derived from an EMBL/GenBank/DDBJ whole genome shotgun (WGS) entry which is preliminary data.</text>
</comment>
<evidence type="ECO:0000256" key="4">
    <source>
        <dbReference type="ARBA" id="ARBA00022490"/>
    </source>
</evidence>
<keyword evidence="4 10" id="KW-0963">Cytoplasm</keyword>
<dbReference type="SUPFAM" id="SSF58014">
    <property type="entry name" value="Coiled-coil domain of nucleotide exchange factor GrpE"/>
    <property type="match status" value="1"/>
</dbReference>
<evidence type="ECO:0000256" key="5">
    <source>
        <dbReference type="ARBA" id="ARBA00023016"/>
    </source>
</evidence>
<dbReference type="FunFam" id="2.30.22.10:FF:000001">
    <property type="entry name" value="Protein GrpE"/>
    <property type="match status" value="1"/>
</dbReference>
<dbReference type="EMBL" id="JAEMNX010000022">
    <property type="protein sequence ID" value="MBJ7539238.1"/>
    <property type="molecule type" value="Genomic_DNA"/>
</dbReference>
<feature type="compositionally biased region" description="Polar residues" evidence="14">
    <location>
        <begin position="1"/>
        <end position="11"/>
    </location>
</feature>
<evidence type="ECO:0000256" key="10">
    <source>
        <dbReference type="HAMAP-Rule" id="MF_01151"/>
    </source>
</evidence>